<evidence type="ECO:0000313" key="3">
    <source>
        <dbReference type="Proteomes" id="UP001232148"/>
    </source>
</evidence>
<sequence>MYGEGDDDDDSNSNSDGDNEGDSGPGDDSGLLEWRRRQRPETTSKVAVVNFQMPAPLGEGEGINLSRLKGTIYGAQTISCWGEDLSDKELRSRSSSEADARE</sequence>
<proteinExistence type="predicted"/>
<evidence type="ECO:0000256" key="1">
    <source>
        <dbReference type="SAM" id="MobiDB-lite"/>
    </source>
</evidence>
<reference evidence="2" key="1">
    <citation type="submission" date="2021-06" db="EMBL/GenBank/DDBJ databases">
        <title>Comparative genomics, transcriptomics and evolutionary studies reveal genomic signatures of adaptation to plant cell wall in hemibiotrophic fungi.</title>
        <authorList>
            <consortium name="DOE Joint Genome Institute"/>
            <person name="Baroncelli R."/>
            <person name="Diaz J.F."/>
            <person name="Benocci T."/>
            <person name="Peng M."/>
            <person name="Battaglia E."/>
            <person name="Haridas S."/>
            <person name="Andreopoulos W."/>
            <person name="Labutti K."/>
            <person name="Pangilinan J."/>
            <person name="Floch G.L."/>
            <person name="Makela M.R."/>
            <person name="Henrissat B."/>
            <person name="Grigoriev I.V."/>
            <person name="Crouch J.A."/>
            <person name="De Vries R.P."/>
            <person name="Sukno S.A."/>
            <person name="Thon M.R."/>
        </authorList>
    </citation>
    <scope>NUCLEOTIDE SEQUENCE</scope>
    <source>
        <strain evidence="2">MAFF235873</strain>
    </source>
</reference>
<feature type="compositionally biased region" description="Basic and acidic residues" evidence="1">
    <location>
        <begin position="85"/>
        <end position="102"/>
    </location>
</feature>
<dbReference type="Proteomes" id="UP001232148">
    <property type="component" value="Unassembled WGS sequence"/>
</dbReference>
<accession>A0AAD9HS21</accession>
<comment type="caution">
    <text evidence="2">The sequence shown here is derived from an EMBL/GenBank/DDBJ whole genome shotgun (WGS) entry which is preliminary data.</text>
</comment>
<dbReference type="EMBL" id="MU842817">
    <property type="protein sequence ID" value="KAK2034073.1"/>
    <property type="molecule type" value="Genomic_DNA"/>
</dbReference>
<feature type="compositionally biased region" description="Basic and acidic residues" evidence="1">
    <location>
        <begin position="33"/>
        <end position="42"/>
    </location>
</feature>
<feature type="region of interest" description="Disordered" evidence="1">
    <location>
        <begin position="83"/>
        <end position="102"/>
    </location>
</feature>
<evidence type="ECO:0000313" key="2">
    <source>
        <dbReference type="EMBL" id="KAK2034073.1"/>
    </source>
</evidence>
<gene>
    <name evidence="2" type="ORF">LX32DRAFT_648791</name>
</gene>
<feature type="compositionally biased region" description="Acidic residues" evidence="1">
    <location>
        <begin position="1"/>
        <end position="21"/>
    </location>
</feature>
<protein>
    <submittedName>
        <fullName evidence="2">Uncharacterized protein</fullName>
    </submittedName>
</protein>
<organism evidence="2 3">
    <name type="scientific">Colletotrichum zoysiae</name>
    <dbReference type="NCBI Taxonomy" id="1216348"/>
    <lineage>
        <taxon>Eukaryota</taxon>
        <taxon>Fungi</taxon>
        <taxon>Dikarya</taxon>
        <taxon>Ascomycota</taxon>
        <taxon>Pezizomycotina</taxon>
        <taxon>Sordariomycetes</taxon>
        <taxon>Hypocreomycetidae</taxon>
        <taxon>Glomerellales</taxon>
        <taxon>Glomerellaceae</taxon>
        <taxon>Colletotrichum</taxon>
        <taxon>Colletotrichum graminicola species complex</taxon>
    </lineage>
</organism>
<name>A0AAD9HS21_9PEZI</name>
<feature type="region of interest" description="Disordered" evidence="1">
    <location>
        <begin position="1"/>
        <end position="47"/>
    </location>
</feature>
<keyword evidence="3" id="KW-1185">Reference proteome</keyword>
<dbReference type="AlphaFoldDB" id="A0AAD9HS21"/>